<dbReference type="InterPro" id="IPR008984">
    <property type="entry name" value="SMAD_FHA_dom_sf"/>
</dbReference>
<dbReference type="SMART" id="SM00240">
    <property type="entry name" value="FHA"/>
    <property type="match status" value="1"/>
</dbReference>
<dbReference type="AlphaFoldDB" id="A0AAD1UDF4"/>
<proteinExistence type="predicted"/>
<name>A0AAD1UDF4_EUPCR</name>
<accession>A0AAD1UDF4</accession>
<dbReference type="PANTHER" id="PTHR46210">
    <property type="entry name" value="FHA DOMAIN-CONTAINING PROTEIN"/>
    <property type="match status" value="1"/>
</dbReference>
<dbReference type="Gene3D" id="2.60.200.20">
    <property type="match status" value="1"/>
</dbReference>
<dbReference type="Proteomes" id="UP001295684">
    <property type="component" value="Unassembled WGS sequence"/>
</dbReference>
<organism evidence="6 7">
    <name type="scientific">Euplotes crassus</name>
    <dbReference type="NCBI Taxonomy" id="5936"/>
    <lineage>
        <taxon>Eukaryota</taxon>
        <taxon>Sar</taxon>
        <taxon>Alveolata</taxon>
        <taxon>Ciliophora</taxon>
        <taxon>Intramacronucleata</taxon>
        <taxon>Spirotrichea</taxon>
        <taxon>Hypotrichia</taxon>
        <taxon>Euplotida</taxon>
        <taxon>Euplotidae</taxon>
        <taxon>Moneuplotes</taxon>
    </lineage>
</organism>
<evidence type="ECO:0000256" key="1">
    <source>
        <dbReference type="ARBA" id="ARBA00022723"/>
    </source>
</evidence>
<keyword evidence="3" id="KW-0862">Zinc</keyword>
<gene>
    <name evidence="6" type="ORF">ECRASSUSDP1_LOCUS8038</name>
</gene>
<evidence type="ECO:0000259" key="5">
    <source>
        <dbReference type="PROSITE" id="PS51292"/>
    </source>
</evidence>
<dbReference type="SUPFAM" id="SSF57850">
    <property type="entry name" value="RING/U-box"/>
    <property type="match status" value="1"/>
</dbReference>
<dbReference type="SUPFAM" id="SSF49879">
    <property type="entry name" value="SMAD/FHA domain"/>
    <property type="match status" value="1"/>
</dbReference>
<dbReference type="Pfam" id="PF00498">
    <property type="entry name" value="FHA"/>
    <property type="match status" value="1"/>
</dbReference>
<dbReference type="EMBL" id="CAMPGE010007846">
    <property type="protein sequence ID" value="CAI2366764.1"/>
    <property type="molecule type" value="Genomic_DNA"/>
</dbReference>
<dbReference type="SMART" id="SM00744">
    <property type="entry name" value="RINGv"/>
    <property type="match status" value="1"/>
</dbReference>
<comment type="caution">
    <text evidence="6">The sequence shown here is derived from an EMBL/GenBank/DDBJ whole genome shotgun (WGS) entry which is preliminary data.</text>
</comment>
<keyword evidence="7" id="KW-1185">Reference proteome</keyword>
<keyword evidence="1" id="KW-0479">Metal-binding</keyword>
<dbReference type="PROSITE" id="PS50006">
    <property type="entry name" value="FHA_DOMAIN"/>
    <property type="match status" value="1"/>
</dbReference>
<dbReference type="InterPro" id="IPR013083">
    <property type="entry name" value="Znf_RING/FYVE/PHD"/>
</dbReference>
<evidence type="ECO:0000259" key="4">
    <source>
        <dbReference type="PROSITE" id="PS50006"/>
    </source>
</evidence>
<protein>
    <submittedName>
        <fullName evidence="6">Uncharacterized protein</fullName>
    </submittedName>
</protein>
<dbReference type="InterPro" id="IPR000253">
    <property type="entry name" value="FHA_dom"/>
</dbReference>
<keyword evidence="2" id="KW-0863">Zinc-finger</keyword>
<reference evidence="6" key="1">
    <citation type="submission" date="2023-07" db="EMBL/GenBank/DDBJ databases">
        <authorList>
            <consortium name="AG Swart"/>
            <person name="Singh M."/>
            <person name="Singh A."/>
            <person name="Seah K."/>
            <person name="Emmerich C."/>
        </authorList>
    </citation>
    <scope>NUCLEOTIDE SEQUENCE</scope>
    <source>
        <strain evidence="6">DP1</strain>
    </source>
</reference>
<evidence type="ECO:0000313" key="6">
    <source>
        <dbReference type="EMBL" id="CAI2366764.1"/>
    </source>
</evidence>
<dbReference type="GO" id="GO:0008270">
    <property type="term" value="F:zinc ion binding"/>
    <property type="evidence" value="ECO:0007669"/>
    <property type="project" value="UniProtKB-KW"/>
</dbReference>
<dbReference type="Pfam" id="PF12906">
    <property type="entry name" value="RINGv"/>
    <property type="match status" value="1"/>
</dbReference>
<dbReference type="CDD" id="cd00060">
    <property type="entry name" value="FHA"/>
    <property type="match status" value="1"/>
</dbReference>
<evidence type="ECO:0000313" key="7">
    <source>
        <dbReference type="Proteomes" id="UP001295684"/>
    </source>
</evidence>
<dbReference type="PROSITE" id="PS51292">
    <property type="entry name" value="ZF_RING_CH"/>
    <property type="match status" value="1"/>
</dbReference>
<dbReference type="Gene3D" id="3.30.40.10">
    <property type="entry name" value="Zinc/RING finger domain, C3HC4 (zinc finger)"/>
    <property type="match status" value="1"/>
</dbReference>
<dbReference type="PANTHER" id="PTHR46210:SF1">
    <property type="entry name" value="FHA DOMAIN-CONTAINING PROTEIN"/>
    <property type="match status" value="1"/>
</dbReference>
<sequence length="512" mass="59011">MGAICCTNTNYEDNTGNHSGIKPIVIETETWKRDSHGLFDYETNDVIKKTLRLAGTAQIYRNVDDLQFLEYSYSRILRKDRLLSDNSQAGLSKTEHNINDICEESKIIPKEMVKMANPSLINEPDDQESNPDPIVQILYTEGQYWIYHKAFYDKRDDFISQPEKVIWYSVRDFRNSASSLGYKLKKGDILKFGRARLRVKEISTGDNAYDTDTRIKGEDSDSGLYIPENFFVAEEDLSDDPSCRICFNSQDELNPLISPCKCSGSLKYIHHNCLKSWQESKRTIKVTGKAVSYHWKSLECELCKTPLPEMTKTQYSLVSYDKPYSNYMILESISSSSAKSIYVVNLDQENKTFKIGRGHDTDIRVSDISVSRLHATIEVTDENELVIKDNNSKFGTLVCLQHPLLLSEFDIIHLQAGRTLLEIQMKERKDWTLKSCLWVRQNNNEENLVRTENYLGKFGYTDSFLPKEFKIFWKNPKSRANSLEFVKCPRTDSFEMESLTIRQLSSQAIGQS</sequence>
<feature type="domain" description="FHA" evidence="4">
    <location>
        <begin position="353"/>
        <end position="398"/>
    </location>
</feature>
<feature type="domain" description="RING-CH-type" evidence="5">
    <location>
        <begin position="235"/>
        <end position="310"/>
    </location>
</feature>
<dbReference type="InterPro" id="IPR011016">
    <property type="entry name" value="Znf_RING-CH"/>
</dbReference>
<dbReference type="CDD" id="cd16495">
    <property type="entry name" value="RING_CH-C4HC3_MARCH"/>
    <property type="match status" value="1"/>
</dbReference>
<evidence type="ECO:0000256" key="2">
    <source>
        <dbReference type="ARBA" id="ARBA00022771"/>
    </source>
</evidence>
<evidence type="ECO:0000256" key="3">
    <source>
        <dbReference type="ARBA" id="ARBA00022833"/>
    </source>
</evidence>